<dbReference type="GO" id="GO:0016740">
    <property type="term" value="F:transferase activity"/>
    <property type="evidence" value="ECO:0007669"/>
    <property type="project" value="UniProtKB-KW"/>
</dbReference>
<evidence type="ECO:0000313" key="3">
    <source>
        <dbReference type="EMBL" id="AAM73337.1"/>
    </source>
</evidence>
<dbReference type="AlphaFoldDB" id="Q8KAN5"/>
<dbReference type="CDD" id="cd02440">
    <property type="entry name" value="AdoMet_MTases"/>
    <property type="match status" value="1"/>
</dbReference>
<evidence type="ECO:0000313" key="4">
    <source>
        <dbReference type="Proteomes" id="UP000001007"/>
    </source>
</evidence>
<dbReference type="STRING" id="194439.CT2121"/>
<protein>
    <submittedName>
        <fullName evidence="3">Methyltransferse, putative</fullName>
    </submittedName>
</protein>
<dbReference type="eggNOG" id="COG0500">
    <property type="taxonomic scope" value="Bacteria"/>
</dbReference>
<dbReference type="Proteomes" id="UP000001007">
    <property type="component" value="Chromosome"/>
</dbReference>
<dbReference type="PANTHER" id="PTHR43861">
    <property type="entry name" value="TRANS-ACONITATE 2-METHYLTRANSFERASE-RELATED"/>
    <property type="match status" value="1"/>
</dbReference>
<reference evidence="3 4" key="1">
    <citation type="journal article" date="2002" name="Proc. Natl. Acad. Sci. U.S.A.">
        <title>The complete genome sequence of Chlorobium tepidum TLS, a photosynthetic, anaerobic, green-sulfur bacterium.</title>
        <authorList>
            <person name="Eisen J.A."/>
            <person name="Nelson K.E."/>
            <person name="Paulsen I.T."/>
            <person name="Heidelberg J.F."/>
            <person name="Wu M."/>
            <person name="Dodson R.J."/>
            <person name="Deboy R."/>
            <person name="Gwinn M.L."/>
            <person name="Nelson W.C."/>
            <person name="Haft D.H."/>
            <person name="Hickey E.K."/>
            <person name="Peterson J.D."/>
            <person name="Durkin A.S."/>
            <person name="Kolonay J.L."/>
            <person name="Yang F."/>
            <person name="Holt I."/>
            <person name="Umayam L.A."/>
            <person name="Mason T."/>
            <person name="Brenner M."/>
            <person name="Shea T.P."/>
            <person name="Parksey D."/>
            <person name="Nierman W.C."/>
            <person name="Feldblyum T.V."/>
            <person name="Hansen C.L."/>
            <person name="Craven M.B."/>
            <person name="Radune D."/>
            <person name="Vamathevan J."/>
            <person name="Khouri H."/>
            <person name="White O."/>
            <person name="Gruber T.M."/>
            <person name="Ketchum K.A."/>
            <person name="Venter J.C."/>
            <person name="Tettelin H."/>
            <person name="Bryant D.A."/>
            <person name="Fraser C.M."/>
        </authorList>
    </citation>
    <scope>NUCLEOTIDE SEQUENCE [LARGE SCALE GENOMIC DNA]</scope>
    <source>
        <strain evidence="4">ATCC 49652 / DSM 12025 / NBRC 103806 / TLS</strain>
    </source>
</reference>
<keyword evidence="4" id="KW-1185">Reference proteome</keyword>
<evidence type="ECO:0000256" key="1">
    <source>
        <dbReference type="ARBA" id="ARBA00022679"/>
    </source>
</evidence>
<dbReference type="Gene3D" id="3.40.50.150">
    <property type="entry name" value="Vaccinia Virus protein VP39"/>
    <property type="match status" value="1"/>
</dbReference>
<dbReference type="EnsemblBacteria" id="AAM73337">
    <property type="protein sequence ID" value="AAM73337"/>
    <property type="gene ID" value="CT2121"/>
</dbReference>
<sequence length="241" mass="27363">MPMSFYSKFSEYYERVFPFREDVWQFLKRYAGSPGNALLDVGCGPGHYCGRFASDGFNALGIDLDEAMIDEAQRRYPEAAFRCLDMRRLEKTEGRFDCVWSIGNVLAHLPTEALAPFISKIHNLLKPGGYWIMQVMNWDTLAELTNYDFPVRTIEANGSTATFHRHYSSITPESLQFTFSLKDEDSVLFEESVTLYPVAIERYLKLHEDAGFLYEGMYSDFSGSALRSVPGTGLALVFGRG</sequence>
<name>Q8KAN5_CHLTE</name>
<organism evidence="3 4">
    <name type="scientific">Chlorobaculum tepidum (strain ATCC 49652 / DSM 12025 / NBRC 103806 / TLS)</name>
    <name type="common">Chlorobium tepidum</name>
    <dbReference type="NCBI Taxonomy" id="194439"/>
    <lineage>
        <taxon>Bacteria</taxon>
        <taxon>Pseudomonadati</taxon>
        <taxon>Chlorobiota</taxon>
        <taxon>Chlorobiia</taxon>
        <taxon>Chlorobiales</taxon>
        <taxon>Chlorobiaceae</taxon>
        <taxon>Chlorobaculum</taxon>
    </lineage>
</organism>
<keyword evidence="1" id="KW-0808">Transferase</keyword>
<dbReference type="InterPro" id="IPR029063">
    <property type="entry name" value="SAM-dependent_MTases_sf"/>
</dbReference>
<dbReference type="EMBL" id="AE006470">
    <property type="protein sequence ID" value="AAM73337.1"/>
    <property type="molecule type" value="Genomic_DNA"/>
</dbReference>
<dbReference type="KEGG" id="cte:CT2121"/>
<dbReference type="HOGENOM" id="CLU_069129_8_2_10"/>
<gene>
    <name evidence="3" type="ordered locus">CT2121</name>
</gene>
<dbReference type="Pfam" id="PF13649">
    <property type="entry name" value="Methyltransf_25"/>
    <property type="match status" value="1"/>
</dbReference>
<dbReference type="InterPro" id="IPR041698">
    <property type="entry name" value="Methyltransf_25"/>
</dbReference>
<dbReference type="OrthoDB" id="9789123at2"/>
<proteinExistence type="predicted"/>
<feature type="domain" description="Methyltransferase" evidence="2">
    <location>
        <begin position="39"/>
        <end position="129"/>
    </location>
</feature>
<dbReference type="SUPFAM" id="SSF53335">
    <property type="entry name" value="S-adenosyl-L-methionine-dependent methyltransferases"/>
    <property type="match status" value="1"/>
</dbReference>
<accession>Q8KAN5</accession>
<evidence type="ECO:0000259" key="2">
    <source>
        <dbReference type="Pfam" id="PF13649"/>
    </source>
</evidence>